<keyword evidence="3" id="KW-1185">Reference proteome</keyword>
<keyword evidence="1" id="KW-0812">Transmembrane</keyword>
<feature type="transmembrane region" description="Helical" evidence="1">
    <location>
        <begin position="20"/>
        <end position="38"/>
    </location>
</feature>
<dbReference type="Proteomes" id="UP000030686">
    <property type="component" value="Unassembled WGS sequence"/>
</dbReference>
<dbReference type="AlphaFoldDB" id="W6QIU9"/>
<gene>
    <name evidence="2" type="ORF">PROQFM164_S05g000158</name>
</gene>
<organism evidence="2 3">
    <name type="scientific">Penicillium roqueforti (strain FM164)</name>
    <dbReference type="NCBI Taxonomy" id="1365484"/>
    <lineage>
        <taxon>Eukaryota</taxon>
        <taxon>Fungi</taxon>
        <taxon>Dikarya</taxon>
        <taxon>Ascomycota</taxon>
        <taxon>Pezizomycotina</taxon>
        <taxon>Eurotiomycetes</taxon>
        <taxon>Eurotiomycetidae</taxon>
        <taxon>Eurotiales</taxon>
        <taxon>Aspergillaceae</taxon>
        <taxon>Penicillium</taxon>
    </lineage>
</organism>
<dbReference type="EMBL" id="HG792019">
    <property type="protein sequence ID" value="CDM36325.1"/>
    <property type="molecule type" value="Genomic_DNA"/>
</dbReference>
<sequence>MELELENGYGHRWGKDGLDSGWMWVFGATGLPTAWLVCMRPYTAWDEMDGKLEIGNWDGAVRSARSRL</sequence>
<protein>
    <submittedName>
        <fullName evidence="2">Uncharacterized protein</fullName>
    </submittedName>
</protein>
<evidence type="ECO:0000313" key="3">
    <source>
        <dbReference type="Proteomes" id="UP000030686"/>
    </source>
</evidence>
<keyword evidence="1" id="KW-1133">Transmembrane helix</keyword>
<accession>W6QIU9</accession>
<evidence type="ECO:0000313" key="2">
    <source>
        <dbReference type="EMBL" id="CDM36325.1"/>
    </source>
</evidence>
<evidence type="ECO:0000256" key="1">
    <source>
        <dbReference type="SAM" id="Phobius"/>
    </source>
</evidence>
<keyword evidence="1" id="KW-0472">Membrane</keyword>
<name>W6QIU9_PENRF</name>
<reference evidence="2" key="1">
    <citation type="journal article" date="2014" name="Nat. Commun.">
        <title>Multiple recent horizontal transfers of a large genomic region in cheese making fungi.</title>
        <authorList>
            <person name="Cheeseman K."/>
            <person name="Ropars J."/>
            <person name="Renault P."/>
            <person name="Dupont J."/>
            <person name="Gouzy J."/>
            <person name="Branca A."/>
            <person name="Abraham A.L."/>
            <person name="Ceppi M."/>
            <person name="Conseiller E."/>
            <person name="Debuchy R."/>
            <person name="Malagnac F."/>
            <person name="Goarin A."/>
            <person name="Silar P."/>
            <person name="Lacoste S."/>
            <person name="Sallet E."/>
            <person name="Bensimon A."/>
            <person name="Giraud T."/>
            <person name="Brygoo Y."/>
        </authorList>
    </citation>
    <scope>NUCLEOTIDE SEQUENCE [LARGE SCALE GENOMIC DNA]</scope>
    <source>
        <strain evidence="2">FM164</strain>
    </source>
</reference>
<proteinExistence type="predicted"/>